<dbReference type="InterPro" id="IPR009057">
    <property type="entry name" value="Homeodomain-like_sf"/>
</dbReference>
<evidence type="ECO:0000256" key="1">
    <source>
        <dbReference type="ARBA" id="ARBA00023015"/>
    </source>
</evidence>
<dbReference type="Proteomes" id="UP001297092">
    <property type="component" value="Unassembled WGS sequence"/>
</dbReference>
<keyword evidence="6" id="KW-1185">Reference proteome</keyword>
<dbReference type="InterPro" id="IPR018060">
    <property type="entry name" value="HTH_AraC"/>
</dbReference>
<dbReference type="InterPro" id="IPR053142">
    <property type="entry name" value="PchR_regulatory_protein"/>
</dbReference>
<dbReference type="Pfam" id="PF12833">
    <property type="entry name" value="HTH_18"/>
    <property type="match status" value="1"/>
</dbReference>
<dbReference type="SMART" id="SM00342">
    <property type="entry name" value="HTH_ARAC"/>
    <property type="match status" value="1"/>
</dbReference>
<gene>
    <name evidence="5" type="ORF">KIV10_08030</name>
</gene>
<evidence type="ECO:0000256" key="3">
    <source>
        <dbReference type="ARBA" id="ARBA00023163"/>
    </source>
</evidence>
<organism evidence="5 6">
    <name type="scientific">Aequorivita echinoideorum</name>
    <dbReference type="NCBI Taxonomy" id="1549647"/>
    <lineage>
        <taxon>Bacteria</taxon>
        <taxon>Pseudomonadati</taxon>
        <taxon>Bacteroidota</taxon>
        <taxon>Flavobacteriia</taxon>
        <taxon>Flavobacteriales</taxon>
        <taxon>Flavobacteriaceae</taxon>
        <taxon>Aequorivita</taxon>
    </lineage>
</organism>
<dbReference type="PANTHER" id="PTHR47893">
    <property type="entry name" value="REGULATORY PROTEIN PCHR"/>
    <property type="match status" value="1"/>
</dbReference>
<dbReference type="PANTHER" id="PTHR47893:SF1">
    <property type="entry name" value="REGULATORY PROTEIN PCHR"/>
    <property type="match status" value="1"/>
</dbReference>
<keyword evidence="3" id="KW-0804">Transcription</keyword>
<accession>A0ABS5S4I8</accession>
<keyword evidence="1" id="KW-0805">Transcription regulation</keyword>
<sequence length="340" mass="39366">MKSIQVNSLPLKEVIEDLATIFSTKFYENCGEYILEIPENIGEGVIRGINFEDGLGLLHYDCLFKEDMEIHFIINNVHPLKFLYVEAGVLYHRFEDEDTEHEIEQFQDAIVASSKHNGHVLSFKANHKTKINSLEIDREKFQRKMECDIQSLDETLEKLFRDINAKEAFYHKGNYSLGIADLLQNMEEFTAENFIRKIFLEGMANQILTEQILQYQDDQRDEGSRMLLRSSEIKQVRYIAGLIENKIAEIPTVESMAKDAGLNINKLQTGFKKLYGTTVNNYVQKVRLDMAKSLLMGTEFSISEIVTTIGLSSKSYFSKIFKEKYDISPSDFRNNYRKNL</sequence>
<feature type="domain" description="HTH araC/xylS-type" evidence="4">
    <location>
        <begin position="237"/>
        <end position="335"/>
    </location>
</feature>
<proteinExistence type="predicted"/>
<dbReference type="PRINTS" id="PR00032">
    <property type="entry name" value="HTHARAC"/>
</dbReference>
<dbReference type="PROSITE" id="PS01124">
    <property type="entry name" value="HTH_ARAC_FAMILY_2"/>
    <property type="match status" value="1"/>
</dbReference>
<evidence type="ECO:0000313" key="5">
    <source>
        <dbReference type="EMBL" id="MBT0608126.1"/>
    </source>
</evidence>
<dbReference type="InterPro" id="IPR020449">
    <property type="entry name" value="Tscrpt_reg_AraC-type_HTH"/>
</dbReference>
<evidence type="ECO:0000313" key="6">
    <source>
        <dbReference type="Proteomes" id="UP001297092"/>
    </source>
</evidence>
<dbReference type="EMBL" id="JAHCTB010000003">
    <property type="protein sequence ID" value="MBT0608126.1"/>
    <property type="molecule type" value="Genomic_DNA"/>
</dbReference>
<keyword evidence="2" id="KW-0238">DNA-binding</keyword>
<dbReference type="RefSeq" id="WP_214112998.1">
    <property type="nucleotide sequence ID" value="NZ_JAHCTB010000003.1"/>
</dbReference>
<dbReference type="Gene3D" id="1.10.10.60">
    <property type="entry name" value="Homeodomain-like"/>
    <property type="match status" value="2"/>
</dbReference>
<comment type="caution">
    <text evidence="5">The sequence shown here is derived from an EMBL/GenBank/DDBJ whole genome shotgun (WGS) entry which is preliminary data.</text>
</comment>
<evidence type="ECO:0000256" key="2">
    <source>
        <dbReference type="ARBA" id="ARBA00023125"/>
    </source>
</evidence>
<protein>
    <submittedName>
        <fullName evidence="5">AraC family transcriptional regulator</fullName>
    </submittedName>
</protein>
<evidence type="ECO:0000259" key="4">
    <source>
        <dbReference type="PROSITE" id="PS01124"/>
    </source>
</evidence>
<reference evidence="5 6" key="1">
    <citation type="submission" date="2021-05" db="EMBL/GenBank/DDBJ databases">
        <title>Aequorivita echinoideorum JCM 30378 genome.</title>
        <authorList>
            <person name="Zhang H."/>
            <person name="Li C."/>
        </authorList>
    </citation>
    <scope>NUCLEOTIDE SEQUENCE [LARGE SCALE GENOMIC DNA]</scope>
    <source>
        <strain evidence="5 6">JCM30378</strain>
    </source>
</reference>
<name>A0ABS5S4I8_9FLAO</name>
<dbReference type="SUPFAM" id="SSF46689">
    <property type="entry name" value="Homeodomain-like"/>
    <property type="match status" value="1"/>
</dbReference>